<evidence type="ECO:0000313" key="2">
    <source>
        <dbReference type="Proteomes" id="UP001501638"/>
    </source>
</evidence>
<accession>A0ABN3JW50</accession>
<dbReference type="Proteomes" id="UP001501638">
    <property type="component" value="Unassembled WGS sequence"/>
</dbReference>
<dbReference type="EMBL" id="BAAASZ010000018">
    <property type="protein sequence ID" value="GAA2439480.1"/>
    <property type="molecule type" value="Genomic_DNA"/>
</dbReference>
<sequence>MAEVVELLEGIRSLSPLTGEGVAAQFEAQGWEAEGQPKNGFETSWRKNGILGWIHLYSGGIRVELTVWMRDVDEDTGYFENLEAVYAEGERVLADFLPEIESSALSVHLVDVEGTAEDTDEYIAFRKWLLNGRTLVAGVVQQDTDLPVQVVVVLEEQPY</sequence>
<reference evidence="1 2" key="1">
    <citation type="journal article" date="2019" name="Int. J. Syst. Evol. Microbiol.">
        <title>The Global Catalogue of Microorganisms (GCM) 10K type strain sequencing project: providing services to taxonomists for standard genome sequencing and annotation.</title>
        <authorList>
            <consortium name="The Broad Institute Genomics Platform"/>
            <consortium name="The Broad Institute Genome Sequencing Center for Infectious Disease"/>
            <person name="Wu L."/>
            <person name="Ma J."/>
        </authorList>
    </citation>
    <scope>NUCLEOTIDE SEQUENCE [LARGE SCALE GENOMIC DNA]</scope>
    <source>
        <strain evidence="1 2">JCM 6305</strain>
    </source>
</reference>
<proteinExistence type="predicted"/>
<protein>
    <submittedName>
        <fullName evidence="1">Uncharacterized protein</fullName>
    </submittedName>
</protein>
<evidence type="ECO:0000313" key="1">
    <source>
        <dbReference type="EMBL" id="GAA2439480.1"/>
    </source>
</evidence>
<comment type="caution">
    <text evidence="1">The sequence shown here is derived from an EMBL/GenBank/DDBJ whole genome shotgun (WGS) entry which is preliminary data.</text>
</comment>
<organism evidence="1 2">
    <name type="scientific">Streptomyces macrosporus</name>
    <dbReference type="NCBI Taxonomy" id="44032"/>
    <lineage>
        <taxon>Bacteria</taxon>
        <taxon>Bacillati</taxon>
        <taxon>Actinomycetota</taxon>
        <taxon>Actinomycetes</taxon>
        <taxon>Kitasatosporales</taxon>
        <taxon>Streptomycetaceae</taxon>
        <taxon>Streptomyces</taxon>
    </lineage>
</organism>
<dbReference type="RefSeq" id="WP_344322196.1">
    <property type="nucleotide sequence ID" value="NZ_BAAASZ010000018.1"/>
</dbReference>
<gene>
    <name evidence="1" type="ORF">GCM10010405_23530</name>
</gene>
<name>A0ABN3JW50_9ACTN</name>
<keyword evidence="2" id="KW-1185">Reference proteome</keyword>